<dbReference type="GO" id="GO:0003964">
    <property type="term" value="F:RNA-directed DNA polymerase activity"/>
    <property type="evidence" value="ECO:0007669"/>
    <property type="project" value="UniProtKB-KW"/>
</dbReference>
<keyword evidence="1" id="KW-0695">RNA-directed DNA polymerase</keyword>
<reference evidence="1 2" key="1">
    <citation type="journal article" date="2018" name="Front. Plant Sci.">
        <title>Red Clover (Trifolium pratense) and Zigzag Clover (T. medium) - A Picture of Genomic Similarities and Differences.</title>
        <authorList>
            <person name="Dluhosova J."/>
            <person name="Istvanek J."/>
            <person name="Nedelnik J."/>
            <person name="Repkova J."/>
        </authorList>
    </citation>
    <scope>NUCLEOTIDE SEQUENCE [LARGE SCALE GENOMIC DNA]</scope>
    <source>
        <strain evidence="2">cv. 10/8</strain>
        <tissue evidence="1">Leaf</tissue>
    </source>
</reference>
<accession>A0A392ND16</accession>
<keyword evidence="1" id="KW-0548">Nucleotidyltransferase</keyword>
<dbReference type="Proteomes" id="UP000265520">
    <property type="component" value="Unassembled WGS sequence"/>
</dbReference>
<keyword evidence="1" id="KW-0808">Transferase</keyword>
<feature type="non-terminal residue" evidence="1">
    <location>
        <position position="218"/>
    </location>
</feature>
<organism evidence="1 2">
    <name type="scientific">Trifolium medium</name>
    <dbReference type="NCBI Taxonomy" id="97028"/>
    <lineage>
        <taxon>Eukaryota</taxon>
        <taxon>Viridiplantae</taxon>
        <taxon>Streptophyta</taxon>
        <taxon>Embryophyta</taxon>
        <taxon>Tracheophyta</taxon>
        <taxon>Spermatophyta</taxon>
        <taxon>Magnoliopsida</taxon>
        <taxon>eudicotyledons</taxon>
        <taxon>Gunneridae</taxon>
        <taxon>Pentapetalae</taxon>
        <taxon>rosids</taxon>
        <taxon>fabids</taxon>
        <taxon>Fabales</taxon>
        <taxon>Fabaceae</taxon>
        <taxon>Papilionoideae</taxon>
        <taxon>50 kb inversion clade</taxon>
        <taxon>NPAAA clade</taxon>
        <taxon>Hologalegina</taxon>
        <taxon>IRL clade</taxon>
        <taxon>Trifolieae</taxon>
        <taxon>Trifolium</taxon>
    </lineage>
</organism>
<proteinExistence type="predicted"/>
<evidence type="ECO:0000313" key="2">
    <source>
        <dbReference type="Proteomes" id="UP000265520"/>
    </source>
</evidence>
<dbReference type="AlphaFoldDB" id="A0A392ND16"/>
<gene>
    <name evidence="1" type="ORF">A2U01_0017420</name>
</gene>
<comment type="caution">
    <text evidence="1">The sequence shown here is derived from an EMBL/GenBank/DDBJ whole genome shotgun (WGS) entry which is preliminary data.</text>
</comment>
<evidence type="ECO:0000313" key="1">
    <source>
        <dbReference type="EMBL" id="MCH96434.1"/>
    </source>
</evidence>
<sequence length="218" mass="25043">MQRLGLKLKHLKGELKVWNKVVFGDIHNQVRSAVNKLDEIQANINVDGYSDHLFNQEKLAKLELERALNMEEAFWQEKSRVKWHCEGDRNTAFFHRTAQIKQSCKNISSIRVDDVILNEPDHIASHVVNHFTTLFSDNNNNVHDNGLIEEVIPSIVSEEINNLLTMIPSRLEIENAVFSMNKEGAPGPAALEPFSFKLTGRLFKMMSLMQFWSFLTPI</sequence>
<dbReference type="EMBL" id="LXQA010032314">
    <property type="protein sequence ID" value="MCH96434.1"/>
    <property type="molecule type" value="Genomic_DNA"/>
</dbReference>
<name>A0A392ND16_9FABA</name>
<protein>
    <submittedName>
        <fullName evidence="1">RNA-directed DNA polymerase (Reverse transcriptase)</fullName>
    </submittedName>
</protein>
<keyword evidence="2" id="KW-1185">Reference proteome</keyword>